<dbReference type="Proteomes" id="UP000617041">
    <property type="component" value="Unassembled WGS sequence"/>
</dbReference>
<dbReference type="EMBL" id="JAEDAO010000001">
    <property type="protein sequence ID" value="MBK0393777.1"/>
    <property type="molecule type" value="Genomic_DNA"/>
</dbReference>
<organism evidence="2 3">
    <name type="scientific">Ramlibacter algicola</name>
    <dbReference type="NCBI Taxonomy" id="2795217"/>
    <lineage>
        <taxon>Bacteria</taxon>
        <taxon>Pseudomonadati</taxon>
        <taxon>Pseudomonadota</taxon>
        <taxon>Betaproteobacteria</taxon>
        <taxon>Burkholderiales</taxon>
        <taxon>Comamonadaceae</taxon>
        <taxon>Ramlibacter</taxon>
    </lineage>
</organism>
<proteinExistence type="predicted"/>
<keyword evidence="3" id="KW-1185">Reference proteome</keyword>
<reference evidence="2" key="1">
    <citation type="submission" date="2020-12" db="EMBL/GenBank/DDBJ databases">
        <title>Ramlibacter sp. nov., isolated from a freshwater alga, Cryptomonas.</title>
        <authorList>
            <person name="Kim H.M."/>
            <person name="Jeon C.O."/>
        </authorList>
    </citation>
    <scope>NUCLEOTIDE SEQUENCE</scope>
    <source>
        <strain evidence="2">CrO1</strain>
    </source>
</reference>
<comment type="caution">
    <text evidence="2">The sequence shown here is derived from an EMBL/GenBank/DDBJ whole genome shotgun (WGS) entry which is preliminary data.</text>
</comment>
<gene>
    <name evidence="2" type="ORF">I8E28_14355</name>
</gene>
<name>A0A934Q3Y8_9BURK</name>
<accession>A0A934Q3Y8</accession>
<dbReference type="RefSeq" id="WP_200788724.1">
    <property type="nucleotide sequence ID" value="NZ_JAEDAO010000001.1"/>
</dbReference>
<feature type="region of interest" description="Disordered" evidence="1">
    <location>
        <begin position="1"/>
        <end position="31"/>
    </location>
</feature>
<protein>
    <submittedName>
        <fullName evidence="2">Uncharacterized protein</fullName>
    </submittedName>
</protein>
<dbReference type="AlphaFoldDB" id="A0A934Q3Y8"/>
<evidence type="ECO:0000313" key="3">
    <source>
        <dbReference type="Proteomes" id="UP000617041"/>
    </source>
</evidence>
<evidence type="ECO:0000256" key="1">
    <source>
        <dbReference type="SAM" id="MobiDB-lite"/>
    </source>
</evidence>
<evidence type="ECO:0000313" key="2">
    <source>
        <dbReference type="EMBL" id="MBK0393777.1"/>
    </source>
</evidence>
<sequence length="76" mass="8318">MNRQSPWLRLVRTNGGETSPAGEHEPPLANPTGEERAVMAAHGIQFDGCGFRFAGYRHELLADAVDEARLSGRGRE</sequence>